<accession>A0A4D6Y1P7</accession>
<dbReference type="SUPFAM" id="SSF54637">
    <property type="entry name" value="Thioesterase/thiol ester dehydrase-isomerase"/>
    <property type="match status" value="1"/>
</dbReference>
<dbReference type="CDD" id="cd01288">
    <property type="entry name" value="FabZ"/>
    <property type="match status" value="1"/>
</dbReference>
<dbReference type="InterPro" id="IPR013114">
    <property type="entry name" value="FabA_FabZ"/>
</dbReference>
<protein>
    <recommendedName>
        <fullName evidence="9">3-hydroxyacyl-[acyl-carrier-protein] dehydratase FabZ</fullName>
        <ecNumber evidence="9">4.2.1.59</ecNumber>
    </recommendedName>
    <alternativeName>
        <fullName evidence="9">(3R)-hydroxymyristoyl-[acyl-carrier-protein] dehydratase</fullName>
        <shortName evidence="9">(3R)-hydroxymyristoyl-ACP dehydrase</shortName>
    </alternativeName>
    <alternativeName>
        <fullName evidence="9">Beta-hydroxyacyl-ACP dehydratase</fullName>
    </alternativeName>
</protein>
<dbReference type="GO" id="GO:0006633">
    <property type="term" value="P:fatty acid biosynthetic process"/>
    <property type="evidence" value="ECO:0007669"/>
    <property type="project" value="UniProtKB-UniRule"/>
</dbReference>
<proteinExistence type="inferred from homology"/>
<dbReference type="PANTHER" id="PTHR30272:SF1">
    <property type="entry name" value="3-HYDROXYACYL-[ACYL-CARRIER-PROTEIN] DEHYDRATASE"/>
    <property type="match status" value="1"/>
</dbReference>
<sequence>MNIVNNTLNIKKILKILPHRYPFLLIDQVIKFEKFKYLQAIKNCTVNEPYFQGHFPNEPIFPGVLIVEAMAQAAGILIHKSLGKLNINKLYHFVGIDNTRFKKIVIPGDQMFIEVTILKSNKNILVFKNIALVNNNIICKSDIRFAKKYLF</sequence>
<keyword evidence="5 9" id="KW-0441">Lipid A biosynthesis</keyword>
<keyword evidence="3 9" id="KW-0963">Cytoplasm</keyword>
<evidence type="ECO:0000256" key="5">
    <source>
        <dbReference type="ARBA" id="ARBA00022556"/>
    </source>
</evidence>
<evidence type="ECO:0000313" key="11">
    <source>
        <dbReference type="Proteomes" id="UP000298716"/>
    </source>
</evidence>
<dbReference type="GO" id="GO:0019171">
    <property type="term" value="F:(3R)-hydroxyacyl-[acyl-carrier-protein] dehydratase activity"/>
    <property type="evidence" value="ECO:0007669"/>
    <property type="project" value="UniProtKB-EC"/>
</dbReference>
<comment type="similarity">
    <text evidence="2 9">Belongs to the thioester dehydratase family. FabZ subfamily.</text>
</comment>
<dbReference type="NCBIfam" id="NF000582">
    <property type="entry name" value="PRK00006.1"/>
    <property type="match status" value="1"/>
</dbReference>
<dbReference type="EMBL" id="CP034867">
    <property type="protein sequence ID" value="QCI22689.1"/>
    <property type="molecule type" value="Genomic_DNA"/>
</dbReference>
<name>A0A4D6Y1P7_9GAMM</name>
<dbReference type="AlphaFoldDB" id="A0A4D6Y1P7"/>
<dbReference type="Proteomes" id="UP000298716">
    <property type="component" value="Chromosome"/>
</dbReference>
<dbReference type="NCBIfam" id="TIGR01750">
    <property type="entry name" value="fabZ"/>
    <property type="match status" value="1"/>
</dbReference>
<evidence type="ECO:0000256" key="4">
    <source>
        <dbReference type="ARBA" id="ARBA00022516"/>
    </source>
</evidence>
<keyword evidence="4 9" id="KW-0444">Lipid biosynthesis</keyword>
<dbReference type="RefSeq" id="WP_158354767.1">
    <property type="nucleotide sequence ID" value="NZ_CP034867.1"/>
</dbReference>
<evidence type="ECO:0000256" key="8">
    <source>
        <dbReference type="ARBA" id="ARBA00025049"/>
    </source>
</evidence>
<dbReference type="Pfam" id="PF07977">
    <property type="entry name" value="FabA"/>
    <property type="match status" value="1"/>
</dbReference>
<dbReference type="HAMAP" id="MF_00406">
    <property type="entry name" value="FabZ"/>
    <property type="match status" value="1"/>
</dbReference>
<dbReference type="PANTHER" id="PTHR30272">
    <property type="entry name" value="3-HYDROXYACYL-[ACYL-CARRIER-PROTEIN] DEHYDRATASE"/>
    <property type="match status" value="1"/>
</dbReference>
<reference evidence="10 11" key="2">
    <citation type="submission" date="2019-05" db="EMBL/GenBank/DDBJ databases">
        <title>Genome evolution of the obligate endosymbiont Buchnera aphidicola.</title>
        <authorList>
            <person name="Moran N.A."/>
        </authorList>
    </citation>
    <scope>NUCLEOTIDE SEQUENCE [LARGE SCALE GENOMIC DNA]</scope>
    <source>
        <strain evidence="10 11">Mga</strain>
    </source>
</reference>
<keyword evidence="7 9" id="KW-0456">Lyase</keyword>
<comment type="function">
    <text evidence="8 9">Involved in unsaturated fatty acids biosynthesis. Catalyzes the dehydration of short chain beta-hydroxyacyl-ACPs and long chain saturated and unsaturated beta-hydroxyacyl-ACPs.</text>
</comment>
<dbReference type="GO" id="GO:0005737">
    <property type="term" value="C:cytoplasm"/>
    <property type="evidence" value="ECO:0007669"/>
    <property type="project" value="UniProtKB-SubCell"/>
</dbReference>
<evidence type="ECO:0000256" key="6">
    <source>
        <dbReference type="ARBA" id="ARBA00023098"/>
    </source>
</evidence>
<reference evidence="10 11" key="1">
    <citation type="submission" date="2018-12" db="EMBL/GenBank/DDBJ databases">
        <authorList>
            <person name="Chong R.A."/>
        </authorList>
    </citation>
    <scope>NUCLEOTIDE SEQUENCE [LARGE SCALE GENOMIC DNA]</scope>
    <source>
        <strain evidence="10 11">Mga</strain>
    </source>
</reference>
<dbReference type="Gene3D" id="3.10.129.10">
    <property type="entry name" value="Hotdog Thioesterase"/>
    <property type="match status" value="1"/>
</dbReference>
<dbReference type="OrthoDB" id="9772788at2"/>
<evidence type="ECO:0000313" key="10">
    <source>
        <dbReference type="EMBL" id="QCI22689.1"/>
    </source>
</evidence>
<keyword evidence="6 9" id="KW-0443">Lipid metabolism</keyword>
<evidence type="ECO:0000256" key="7">
    <source>
        <dbReference type="ARBA" id="ARBA00023239"/>
    </source>
</evidence>
<evidence type="ECO:0000256" key="1">
    <source>
        <dbReference type="ARBA" id="ARBA00004496"/>
    </source>
</evidence>
<dbReference type="InterPro" id="IPR010084">
    <property type="entry name" value="FabZ"/>
</dbReference>
<organism evidence="10 11">
    <name type="scientific">Buchnera aphidicola</name>
    <name type="common">Macrosiphum gaurae</name>
    <dbReference type="NCBI Taxonomy" id="2315801"/>
    <lineage>
        <taxon>Bacteria</taxon>
        <taxon>Pseudomonadati</taxon>
        <taxon>Pseudomonadota</taxon>
        <taxon>Gammaproteobacteria</taxon>
        <taxon>Enterobacterales</taxon>
        <taxon>Erwiniaceae</taxon>
        <taxon>Buchnera</taxon>
    </lineage>
</organism>
<dbReference type="InterPro" id="IPR029069">
    <property type="entry name" value="HotDog_dom_sf"/>
</dbReference>
<dbReference type="GO" id="GO:0016020">
    <property type="term" value="C:membrane"/>
    <property type="evidence" value="ECO:0007669"/>
    <property type="project" value="GOC"/>
</dbReference>
<feature type="active site" evidence="9">
    <location>
        <position position="54"/>
    </location>
</feature>
<comment type="catalytic activity">
    <reaction evidence="9">
        <text>a (3R)-hydroxyacyl-[ACP] = a (2E)-enoyl-[ACP] + H2O</text>
        <dbReference type="Rhea" id="RHEA:13097"/>
        <dbReference type="Rhea" id="RHEA-COMP:9925"/>
        <dbReference type="Rhea" id="RHEA-COMP:9945"/>
        <dbReference type="ChEBI" id="CHEBI:15377"/>
        <dbReference type="ChEBI" id="CHEBI:78784"/>
        <dbReference type="ChEBI" id="CHEBI:78827"/>
        <dbReference type="EC" id="4.2.1.59"/>
    </reaction>
</comment>
<dbReference type="FunFam" id="3.10.129.10:FF:000001">
    <property type="entry name" value="3-hydroxyacyl-[acyl-carrier-protein] dehydratase FabZ"/>
    <property type="match status" value="1"/>
</dbReference>
<dbReference type="GO" id="GO:0009245">
    <property type="term" value="P:lipid A biosynthetic process"/>
    <property type="evidence" value="ECO:0007669"/>
    <property type="project" value="UniProtKB-UniRule"/>
</dbReference>
<gene>
    <name evidence="9 10" type="primary">fabZ</name>
    <name evidence="10" type="ORF">D9V72_01200</name>
</gene>
<evidence type="ECO:0000256" key="2">
    <source>
        <dbReference type="ARBA" id="ARBA00009174"/>
    </source>
</evidence>
<dbReference type="EC" id="4.2.1.59" evidence="9"/>
<evidence type="ECO:0000256" key="3">
    <source>
        <dbReference type="ARBA" id="ARBA00022490"/>
    </source>
</evidence>
<comment type="subcellular location">
    <subcellularLocation>
        <location evidence="1 9">Cytoplasm</location>
    </subcellularLocation>
</comment>
<evidence type="ECO:0000256" key="9">
    <source>
        <dbReference type="HAMAP-Rule" id="MF_00406"/>
    </source>
</evidence>